<dbReference type="Proteomes" id="UP001497382">
    <property type="component" value="Unassembled WGS sequence"/>
</dbReference>
<protein>
    <submittedName>
        <fullName evidence="1">Uncharacterized protein</fullName>
    </submittedName>
</protein>
<dbReference type="EMBL" id="CAXIEN010000322">
    <property type="protein sequence ID" value="CAL1293244.1"/>
    <property type="molecule type" value="Genomic_DNA"/>
</dbReference>
<sequence>MTHMEDLNFFKNNLDFILPRRGLFIYRPHVSQYRATVSLF</sequence>
<evidence type="ECO:0000313" key="1">
    <source>
        <dbReference type="EMBL" id="CAL1293244.1"/>
    </source>
</evidence>
<organism evidence="1 2">
    <name type="scientific">Larinioides sclopetarius</name>
    <dbReference type="NCBI Taxonomy" id="280406"/>
    <lineage>
        <taxon>Eukaryota</taxon>
        <taxon>Metazoa</taxon>
        <taxon>Ecdysozoa</taxon>
        <taxon>Arthropoda</taxon>
        <taxon>Chelicerata</taxon>
        <taxon>Arachnida</taxon>
        <taxon>Araneae</taxon>
        <taxon>Araneomorphae</taxon>
        <taxon>Entelegynae</taxon>
        <taxon>Araneoidea</taxon>
        <taxon>Araneidae</taxon>
        <taxon>Larinioides</taxon>
    </lineage>
</organism>
<gene>
    <name evidence="1" type="ORF">LARSCL_LOCUS18092</name>
</gene>
<dbReference type="AlphaFoldDB" id="A0AAV2BBB5"/>
<comment type="caution">
    <text evidence="1">The sequence shown here is derived from an EMBL/GenBank/DDBJ whole genome shotgun (WGS) entry which is preliminary data.</text>
</comment>
<evidence type="ECO:0000313" key="2">
    <source>
        <dbReference type="Proteomes" id="UP001497382"/>
    </source>
</evidence>
<name>A0AAV2BBB5_9ARAC</name>
<proteinExistence type="predicted"/>
<keyword evidence="2" id="KW-1185">Reference proteome</keyword>
<reference evidence="1 2" key="1">
    <citation type="submission" date="2024-04" db="EMBL/GenBank/DDBJ databases">
        <authorList>
            <person name="Rising A."/>
            <person name="Reimegard J."/>
            <person name="Sonavane S."/>
            <person name="Akerstrom W."/>
            <person name="Nylinder S."/>
            <person name="Hedman E."/>
            <person name="Kallberg Y."/>
        </authorList>
    </citation>
    <scope>NUCLEOTIDE SEQUENCE [LARGE SCALE GENOMIC DNA]</scope>
</reference>
<accession>A0AAV2BBB5</accession>